<sequence length="86" mass="10340">MQLEIVLIILFIALMLVAIFAWIAAYKEYKKLQQVRRIERLQDRIRSRAEDSGNESDGDEILLVEELMQVHQHQVNPDWMDRILFW</sequence>
<evidence type="ECO:0000256" key="11">
    <source>
        <dbReference type="ARBA" id="ARBA00023303"/>
    </source>
</evidence>
<comment type="function">
    <text evidence="14">Enhances virion budding, by targeting human CD4 and Tetherin/BST2 to proteasome degradation. Degradation of CD4 prevents any unwanted premature interactions between viral Env and its host receptor CD4 in the endoplasmic reticulum. Degradation of antiretroviral protein Tetherin/BST2 is important for virion budding, as BST2 tethers new viral particles to the host cell membrane. Mechanistically, Vpu bridges either CD4 or BST2 to BTRC, a substrate recognition subunit of the Skp1/Cullin/F-box protein E3 ubiquitin ligase, induces their ubiquitination and subsequent proteasomal degradation. The alteration of the E3 ligase specificity by Vpu seems to promote the degradation of host IKBKB, leading to NF-kappa-B down-regulation and subsequent apoptosis. Acts as a viroporin that forms an oligomeric ion channel in membranes. Modulates the host DNA repair mechanisms to promote degradation of nuclear viral cDNA in cells that are already productively infected in order to suppress immune sensing and proviral hyper-integration (superinfection). Manipulates PML-NBs and modulates SUMOylation of host BLM protein thereby enhancing its DNA-end processing activity toward viral unintegrated linear DNA. Also inhibits RAD52-mediated homologous repair of viral cDNA, preventing the generation of dead-end circular forms of single copies of the long terminal repeat and permitting sustained nucleolytic attack.</text>
</comment>
<feature type="topological domain" description="Cytoplasmic" evidence="14">
    <location>
        <begin position="27"/>
        <end position="86"/>
    </location>
</feature>
<keyword evidence="8 14" id="KW-1043">Host membrane</keyword>
<comment type="caution">
    <text evidence="14">Lacks conserved residue(s) required for the propagation of feature annotation.</text>
</comment>
<comment type="function">
    <text evidence="15">Enhances virion budding by targeting host CD4 and Tetherin/BST2 to proteasome degradation. Degradation of CD4 prevents any unwanted premature interactions between viral Env and its host receptor CD4 in the endoplasmic reticulum. Degradation of antiretroviral protein Tetherin/BST2 is important for virion budding, as BST2 tethers new viral particles to the host cell membrane. Mechanistically, Vpu bridges either CD4 or BST2 to BTRC, a substrate recognition subunit of the Skp1/Cullin/F-box protein E3 ubiquitin ligase, induces their ubiquitination and subsequent proteasomal degradation. The alteration of the E3 ligase specificity by Vpu seems to promote the degradation of host IKBKB, leading to NF-kappa-B down-regulation and subsequent apoptosis. Acts as a viroporin that forms an oligomeric ion channel in membranes. Modulates the host DNA repair mechanisms to promote degradation of nuclear viral cDNA in cells that are already productively infected in order to suppress immune sensing and proviral hyper-integration (superinfection). Manipulates PML-NBs and modulates SUMOylation of host BLM protein thereby enhancing its DNA-end processing activity toward viral unintegrated linear DNA. Also inhibits RAD52-mediated homologous repair of viral cDNA, preventing the generation of dead-end circular forms of single copies of the long terminal repeat and permitting sustained nucleolytic attack.</text>
</comment>
<reference evidence="17" key="1">
    <citation type="submission" date="2023-06" db="EMBL/GenBank/DDBJ databases">
        <title>Germline-targeting SIVcpz Env designs shape B cell responses in infected rhesus macaques.</title>
        <authorList>
            <person name="Musaharrafieh R."/>
            <person name="Safonova Y."/>
            <person name="Song G."/>
            <person name="Roark R.S."/>
            <person name="Lee F.-H."/>
            <person name="Zhang S."/>
            <person name="Hurtado J."/>
            <person name="Yong P."/>
            <person name="Wang S."/>
            <person name="Russell R.M."/>
            <person name="Ding W."/>
            <person name="Li Y."/>
            <person name="Rando J."/>
            <person name="Murphy A."/>
            <person name="Lindemuth E."/>
            <person name="Zhao C."/>
            <person name="Connell A.J."/>
            <person name="Lee W.-H."/>
            <person name="Wagh K."/>
            <person name="Mishra N."/>
            <person name="Avillion G."/>
            <person name="He W."/>
            <person name="Callaghan S."/>
            <person name="Dueker K."/>
            <person name="Joyce C."/>
            <person name="Zhao F."/>
            <person name="Anzanello F."/>
            <person name="Liu W."/>
            <person name="Bibollet-Ruche F."/>
            <person name="Ramos A."/>
            <person name="Li H."/>
            <person name="Lewis M.G."/>
            <person name="Ozorowski G."/>
            <person name="Landais E."/>
            <person name="Sok D."/>
            <person name="Briney B."/>
            <person name="Ward A.B."/>
            <person name="Hahn B.H."/>
            <person name="Burton D.R."/>
            <person name="Shaw G.M."/>
            <person name="Andrabi R."/>
        </authorList>
    </citation>
    <scope>NUCLEOTIDE SEQUENCE</scope>
    <source>
        <strain evidence="16">MT145</strain>
        <strain evidence="17">MT145K</strain>
        <strain evidence="18">MT145K.dV5</strain>
    </source>
</reference>
<evidence type="ECO:0000313" key="17">
    <source>
        <dbReference type="EMBL" id="WLD25287.1"/>
    </source>
</evidence>
<evidence type="ECO:0000256" key="9">
    <source>
        <dbReference type="ARBA" id="ARBA00023065"/>
    </source>
</evidence>
<keyword evidence="11 14" id="KW-0407">Ion channel</keyword>
<keyword evidence="14 15" id="KW-1133">Transmembrane helix</keyword>
<keyword evidence="4 14" id="KW-0597">Phosphoprotein</keyword>
<evidence type="ECO:0000256" key="3">
    <source>
        <dbReference type="ARBA" id="ARBA00022448"/>
    </source>
</evidence>
<keyword evidence="14" id="KW-1114">Inhibition of host interferon signaling pathway by virus</keyword>
<gene>
    <name evidence="14 15 17" type="primary">vpu</name>
</gene>
<dbReference type="GO" id="GO:0039587">
    <property type="term" value="P:symbiont-mediated-mediated suppression of host tetherin activity"/>
    <property type="evidence" value="ECO:0007669"/>
    <property type="project" value="UniProtKB-UniRule"/>
</dbReference>
<evidence type="ECO:0000256" key="10">
    <source>
        <dbReference type="ARBA" id="ARBA00023136"/>
    </source>
</evidence>
<evidence type="ECO:0000256" key="6">
    <source>
        <dbReference type="ARBA" id="ARBA00022692"/>
    </source>
</evidence>
<dbReference type="Pfam" id="PF00558">
    <property type="entry name" value="Vpu"/>
    <property type="match status" value="1"/>
</dbReference>
<protein>
    <recommendedName>
        <fullName evidence="2 14">Protein Vpu</fullName>
    </recommendedName>
    <alternativeName>
        <fullName evidence="13 14">U ORF protein</fullName>
    </alternativeName>
    <alternativeName>
        <fullName evidence="12 14">Viral protein U</fullName>
    </alternativeName>
</protein>
<comment type="PTM">
    <text evidence="14">Phosphorylated by host CK2. This phosphorylation is necessary for interaction with human BTRC and degradation of CD4.</text>
</comment>
<evidence type="ECO:0000256" key="5">
    <source>
        <dbReference type="ARBA" id="ARBA00022581"/>
    </source>
</evidence>
<dbReference type="GO" id="GO:0019076">
    <property type="term" value="P:viral release from host cell"/>
    <property type="evidence" value="ECO:0007669"/>
    <property type="project" value="UniProtKB-UniRule"/>
</dbReference>
<evidence type="ECO:0000256" key="14">
    <source>
        <dbReference type="HAMAP-Rule" id="MF_04082"/>
    </source>
</evidence>
<dbReference type="GO" id="GO:0039502">
    <property type="term" value="P:symbiont-mediated suppression of host type I interferon-mediated signaling pathway"/>
    <property type="evidence" value="ECO:0007669"/>
    <property type="project" value="UniProtKB-UniRule"/>
</dbReference>
<dbReference type="GO" id="GO:0032801">
    <property type="term" value="P:receptor catabolic process"/>
    <property type="evidence" value="ECO:0007669"/>
    <property type="project" value="UniProtKB-UniRule"/>
</dbReference>
<evidence type="ECO:0000256" key="1">
    <source>
        <dbReference type="ARBA" id="ARBA00004313"/>
    </source>
</evidence>
<feature type="topological domain" description="Extracellular" evidence="14">
    <location>
        <begin position="1"/>
        <end position="6"/>
    </location>
</feature>
<comment type="subcellular location">
    <subcellularLocation>
        <location evidence="1 14 15">Host membrane</location>
        <topology evidence="1 14 15">Single-pass type I membrane protein</topology>
    </subcellularLocation>
</comment>
<keyword evidence="10 14" id="KW-0472">Membrane</keyword>
<comment type="activity regulation">
    <text evidence="14">Ion channel activity is inhibited by hexamethylene amiloride in vitro.</text>
</comment>
<keyword evidence="14" id="KW-0922">Interferon antiviral system evasion</keyword>
<keyword evidence="14" id="KW-1090">Inhibition of host innate immune response by virus</keyword>
<keyword evidence="14" id="KW-0899">Viral immunoevasion</keyword>
<comment type="domain">
    <text evidence="14">The N-terminus and transmembrane domains are required for self-oligomerization and proper virion budding, whereas the cytoplasmic domain is required for CD4 degradation. The cytoplasmic domain is composed of 2 amphipathic alpha helix that form a U-shape.</text>
</comment>
<keyword evidence="3 14" id="KW-0813">Transport</keyword>
<dbReference type="GO" id="GO:0052170">
    <property type="term" value="P:symbiont-mediated suppression of host innate immune response"/>
    <property type="evidence" value="ECO:0007669"/>
    <property type="project" value="UniProtKB-KW"/>
</dbReference>
<keyword evidence="5 14" id="KW-0945">Host-virus interaction</keyword>
<comment type="subunit">
    <text evidence="14">Homopentamer. Interacts with host CD4 and BRTC; these interactions induce proteasomal degradation of CD4. Interacts with host BST2; this interaction leads to the degradation of host BST2. Interacts with host FBXW11. Interacts with host AP1M1; this interaction plays a role in the mistrafficking and subsequent degradation of host BST2. Interacts with host RANBP2; this interaction allows Vpu to down-regulate host BLM sumoylation.</text>
</comment>
<dbReference type="GO" id="GO:0005261">
    <property type="term" value="F:monoatomic cation channel activity"/>
    <property type="evidence" value="ECO:0007669"/>
    <property type="project" value="UniProtKB-UniRule"/>
</dbReference>
<accession>A0AA49QBY1</accession>
<dbReference type="InterPro" id="IPR008187">
    <property type="entry name" value="Vpu"/>
</dbReference>
<evidence type="ECO:0000256" key="4">
    <source>
        <dbReference type="ARBA" id="ARBA00022553"/>
    </source>
</evidence>
<evidence type="ECO:0000256" key="8">
    <source>
        <dbReference type="ARBA" id="ARBA00022870"/>
    </source>
</evidence>
<feature type="transmembrane region" description="Helical" evidence="15">
    <location>
        <begin position="6"/>
        <end position="26"/>
    </location>
</feature>
<dbReference type="SUPFAM" id="SSF57647">
    <property type="entry name" value="HIV-1 VPU cytoplasmic domain"/>
    <property type="match status" value="1"/>
</dbReference>
<comment type="miscellaneous">
    <text evidence="14">HIV-1 lineages are divided in three main groups, M (for Major), O (for Outlier), and N (for New, or Non-M, Non-O). The vast majority of strains found worldwide belong to the group M. Group O seems to be endemic to and largely confined to Cameroon and neighboring countries in West Central Africa, where these viruses represent a small minority of HIV-1 strains. The group N is represented by a limited number of isolates from Cameroonian persons. The group M is further subdivided in 9 clades or subtypes (A to D, F to H, J and K).</text>
</comment>
<dbReference type="Gene3D" id="1.10.195.10">
    <property type="entry name" value="HIV-1 VPU cytoplasmic domain"/>
    <property type="match status" value="1"/>
</dbReference>
<evidence type="ECO:0000313" key="16">
    <source>
        <dbReference type="EMBL" id="WLD25277.1"/>
    </source>
</evidence>
<keyword evidence="6 14" id="KW-0812">Transmembrane</keyword>
<evidence type="ECO:0000256" key="13">
    <source>
        <dbReference type="ARBA" id="ARBA00031215"/>
    </source>
</evidence>
<keyword evidence="14" id="KW-1084">Inhibition of host tetherin by virus</keyword>
<dbReference type="GO" id="GO:0042609">
    <property type="term" value="F:CD4 receptor binding"/>
    <property type="evidence" value="ECO:0007669"/>
    <property type="project" value="UniProtKB-UniRule"/>
</dbReference>
<dbReference type="HAMAP" id="MF_04082">
    <property type="entry name" value="HIV_VPU"/>
    <property type="match status" value="1"/>
</dbReference>
<name>A0AA49QBY1_SIV</name>
<evidence type="ECO:0000256" key="2">
    <source>
        <dbReference type="ARBA" id="ARBA00018094"/>
    </source>
</evidence>
<dbReference type="EMBL" id="OR117734">
    <property type="protein sequence ID" value="WLD25287.1"/>
    <property type="molecule type" value="Genomic_RNA"/>
</dbReference>
<dbReference type="EMBL" id="OR117733">
    <property type="protein sequence ID" value="WLD25277.1"/>
    <property type="molecule type" value="Genomic_RNA"/>
</dbReference>
<organism evidence="17">
    <name type="scientific">Simian-Chimpanzee immunodeficiency virus</name>
    <dbReference type="NCBI Taxonomy" id="2989724"/>
    <lineage>
        <taxon>Viruses</taxon>
        <taxon>Riboviria</taxon>
        <taxon>Pararnavirae</taxon>
        <taxon>Artverviricota</taxon>
        <taxon>Revtraviricetes</taxon>
        <taxon>Ortervirales</taxon>
        <taxon>Retroviridae</taxon>
        <taxon>Orthoretrovirinae</taxon>
        <taxon>Lentivirus</taxon>
        <taxon>Lentivirus simimdef</taxon>
        <taxon>Simian immunodeficiency virus</taxon>
    </lineage>
</organism>
<evidence type="ECO:0000256" key="7">
    <source>
        <dbReference type="ARBA" id="ARBA00022703"/>
    </source>
</evidence>
<dbReference type="InterPro" id="IPR009032">
    <property type="entry name" value="Vpu_cyt_dom_sf"/>
</dbReference>
<dbReference type="EMBL" id="OR117735">
    <property type="protein sequence ID" value="WLD25297.1"/>
    <property type="molecule type" value="Genomic_RNA"/>
</dbReference>
<keyword evidence="7 14" id="KW-0053">Apoptosis</keyword>
<dbReference type="GO" id="GO:0016020">
    <property type="term" value="C:membrane"/>
    <property type="evidence" value="ECO:0007669"/>
    <property type="project" value="UniProtKB-UniRule"/>
</dbReference>
<evidence type="ECO:0000256" key="15">
    <source>
        <dbReference type="RuleBase" id="RU364058"/>
    </source>
</evidence>
<comment type="similarity">
    <text evidence="14 15">Belongs to the HIV-1 VPU protein family.</text>
</comment>
<evidence type="ECO:0000313" key="18">
    <source>
        <dbReference type="EMBL" id="WLD25297.1"/>
    </source>
</evidence>
<proteinExistence type="inferred from homology"/>
<dbReference type="GO" id="GO:0033644">
    <property type="term" value="C:host cell membrane"/>
    <property type="evidence" value="ECO:0007669"/>
    <property type="project" value="UniProtKB-SubCell"/>
</dbReference>
<evidence type="ECO:0000256" key="12">
    <source>
        <dbReference type="ARBA" id="ARBA00030659"/>
    </source>
</evidence>
<keyword evidence="9 14" id="KW-0406">Ion transport</keyword>